<sequence>MIIKLRVGWGNNASFSLCKHIQLQHISFDLGDPEYWQAVPIRCKACKKTFNIEVGVN</sequence>
<gene>
    <name evidence="1" type="ORF">LCGC14_2253290</name>
</gene>
<comment type="caution">
    <text evidence="1">The sequence shown here is derived from an EMBL/GenBank/DDBJ whole genome shotgun (WGS) entry which is preliminary data.</text>
</comment>
<evidence type="ECO:0000313" key="1">
    <source>
        <dbReference type="EMBL" id="KKL55653.1"/>
    </source>
</evidence>
<dbReference type="EMBL" id="LAZR01030764">
    <property type="protein sequence ID" value="KKL55653.1"/>
    <property type="molecule type" value="Genomic_DNA"/>
</dbReference>
<reference evidence="1" key="1">
    <citation type="journal article" date="2015" name="Nature">
        <title>Complex archaea that bridge the gap between prokaryotes and eukaryotes.</title>
        <authorList>
            <person name="Spang A."/>
            <person name="Saw J.H."/>
            <person name="Jorgensen S.L."/>
            <person name="Zaremba-Niedzwiedzka K."/>
            <person name="Martijn J."/>
            <person name="Lind A.E."/>
            <person name="van Eijk R."/>
            <person name="Schleper C."/>
            <person name="Guy L."/>
            <person name="Ettema T.J."/>
        </authorList>
    </citation>
    <scope>NUCLEOTIDE SEQUENCE</scope>
</reference>
<proteinExistence type="predicted"/>
<organism evidence="1">
    <name type="scientific">marine sediment metagenome</name>
    <dbReference type="NCBI Taxonomy" id="412755"/>
    <lineage>
        <taxon>unclassified sequences</taxon>
        <taxon>metagenomes</taxon>
        <taxon>ecological metagenomes</taxon>
    </lineage>
</organism>
<dbReference type="AlphaFoldDB" id="A0A0F9D1Q0"/>
<name>A0A0F9D1Q0_9ZZZZ</name>
<protein>
    <submittedName>
        <fullName evidence="1">Uncharacterized protein</fullName>
    </submittedName>
</protein>
<accession>A0A0F9D1Q0</accession>